<name>A0AAN9TBD8_9HEMI</name>
<comment type="caution">
    <text evidence="2">The sequence shown here is derived from an EMBL/GenBank/DDBJ whole genome shotgun (WGS) entry which is preliminary data.</text>
</comment>
<evidence type="ECO:0000256" key="1">
    <source>
        <dbReference type="SAM" id="MobiDB-lite"/>
    </source>
</evidence>
<protein>
    <submittedName>
        <fullName evidence="2">Uncharacterized protein</fullName>
    </submittedName>
</protein>
<evidence type="ECO:0000313" key="3">
    <source>
        <dbReference type="Proteomes" id="UP001367676"/>
    </source>
</evidence>
<keyword evidence="3" id="KW-1185">Reference proteome</keyword>
<feature type="compositionally biased region" description="Gly residues" evidence="1">
    <location>
        <begin position="33"/>
        <end position="42"/>
    </location>
</feature>
<gene>
    <name evidence="2" type="ORF">V9T40_000563</name>
</gene>
<feature type="compositionally biased region" description="Basic and acidic residues" evidence="1">
    <location>
        <begin position="49"/>
        <end position="66"/>
    </location>
</feature>
<organism evidence="2 3">
    <name type="scientific">Parthenolecanium corni</name>
    <dbReference type="NCBI Taxonomy" id="536013"/>
    <lineage>
        <taxon>Eukaryota</taxon>
        <taxon>Metazoa</taxon>
        <taxon>Ecdysozoa</taxon>
        <taxon>Arthropoda</taxon>
        <taxon>Hexapoda</taxon>
        <taxon>Insecta</taxon>
        <taxon>Pterygota</taxon>
        <taxon>Neoptera</taxon>
        <taxon>Paraneoptera</taxon>
        <taxon>Hemiptera</taxon>
        <taxon>Sternorrhyncha</taxon>
        <taxon>Coccoidea</taxon>
        <taxon>Coccidae</taxon>
        <taxon>Parthenolecanium</taxon>
    </lineage>
</organism>
<feature type="region of interest" description="Disordered" evidence="1">
    <location>
        <begin position="31"/>
        <end position="66"/>
    </location>
</feature>
<dbReference type="AlphaFoldDB" id="A0AAN9TBD8"/>
<dbReference type="EMBL" id="JBBCAQ010000034">
    <property type="protein sequence ID" value="KAK7579934.1"/>
    <property type="molecule type" value="Genomic_DNA"/>
</dbReference>
<reference evidence="2 3" key="1">
    <citation type="submission" date="2024-03" db="EMBL/GenBank/DDBJ databases">
        <title>Adaptation during the transition from Ophiocordyceps entomopathogen to insect associate is accompanied by gene loss and intensified selection.</title>
        <authorList>
            <person name="Ward C.M."/>
            <person name="Onetto C.A."/>
            <person name="Borneman A.R."/>
        </authorList>
    </citation>
    <scope>NUCLEOTIDE SEQUENCE [LARGE SCALE GENOMIC DNA]</scope>
    <source>
        <strain evidence="2">AWRI1</strain>
        <tissue evidence="2">Single Adult Female</tissue>
    </source>
</reference>
<evidence type="ECO:0000313" key="2">
    <source>
        <dbReference type="EMBL" id="KAK7579934.1"/>
    </source>
</evidence>
<dbReference type="Proteomes" id="UP001367676">
    <property type="component" value="Unassembled WGS sequence"/>
</dbReference>
<proteinExistence type="predicted"/>
<accession>A0AAN9TBD8</accession>
<sequence length="66" mass="7345">MAARRKSSRCSFLGELWGSNEVECEALAARMSSGGGDFSGDGGRGRTLWRRDPTTRRQSEDERRPP</sequence>